<proteinExistence type="predicted"/>
<reference evidence="1 2" key="1">
    <citation type="submission" date="2021-01" db="EMBL/GenBank/DDBJ databases">
        <authorList>
            <person name="Olabode J."/>
            <person name="Purtell M.C."/>
            <person name="Talati K."/>
            <person name="Shaffer C.D."/>
            <person name="Weston-Hafer K.A."/>
            <person name="Garlena R.A."/>
            <person name="Russell D.A."/>
            <person name="Pope W.H."/>
            <person name="Jacobs-Sera D."/>
            <person name="Hatfull G.F."/>
        </authorList>
    </citation>
    <scope>NUCLEOTIDE SEQUENCE [LARGE SCALE GENOMIC DNA]</scope>
</reference>
<evidence type="ECO:0000313" key="2">
    <source>
        <dbReference type="Proteomes" id="UP000596355"/>
    </source>
</evidence>
<name>A0A7U0GC98_9CAUD</name>
<sequence length="59" mass="6814">MRVNLYSDGITLEVIDDESPLAVDVEESRAATWKRVQAEWDLVQADMQEAMNNNRIFND</sequence>
<dbReference type="EMBL" id="MW435853">
    <property type="protein sequence ID" value="QQV92512.1"/>
    <property type="molecule type" value="Genomic_DNA"/>
</dbReference>
<accession>A0A7U0GC98</accession>
<organism evidence="1 2">
    <name type="scientific">Streptomyces phage MeganTheeKilla</name>
    <dbReference type="NCBI Taxonomy" id="2801897"/>
    <lineage>
        <taxon>Viruses</taxon>
        <taxon>Duplodnaviria</taxon>
        <taxon>Heunggongvirae</taxon>
        <taxon>Uroviricota</taxon>
        <taxon>Caudoviricetes</taxon>
        <taxon>Stanwilliamsviridae</taxon>
        <taxon>Loccivirinae</taxon>
        <taxon>Gilsonvirus</taxon>
        <taxon>Gilsonvirus gilson</taxon>
    </lineage>
</organism>
<dbReference type="Proteomes" id="UP000596355">
    <property type="component" value="Segment"/>
</dbReference>
<evidence type="ECO:0000313" key="1">
    <source>
        <dbReference type="EMBL" id="QQV92512.1"/>
    </source>
</evidence>
<gene>
    <name evidence="1" type="primary">168</name>
    <name evidence="1" type="ORF">SEA_MEGANTHEEKILLA_168</name>
</gene>
<protein>
    <submittedName>
        <fullName evidence="1">Uncharacterized protein</fullName>
    </submittedName>
</protein>